<dbReference type="GO" id="GO:0016538">
    <property type="term" value="F:cyclin-dependent protein serine/threonine kinase regulator activity"/>
    <property type="evidence" value="ECO:0000318"/>
    <property type="project" value="GO_Central"/>
</dbReference>
<dbReference type="Pfam" id="PF00134">
    <property type="entry name" value="Cyclin_N"/>
    <property type="match status" value="1"/>
</dbReference>
<dbReference type="RefSeq" id="XP_002289568.1">
    <property type="nucleotide sequence ID" value="XM_002289532.1"/>
</dbReference>
<name>B8C0Q2_THAPS</name>
<feature type="domain" description="Cyclin N-terminal" evidence="2">
    <location>
        <begin position="91"/>
        <end position="203"/>
    </location>
</feature>
<evidence type="ECO:0000313" key="3">
    <source>
        <dbReference type="EMBL" id="EED93105.1"/>
    </source>
</evidence>
<dbReference type="Proteomes" id="UP000001449">
    <property type="component" value="Chromosome 4"/>
</dbReference>
<sequence>MVDIRTMDSVDALSIQLSESEHSHAHGVDRCGRDVTLPTVMNETISIISSMHESEDGAYSPSNTYMYRSGTTSSNRSEGSSDECSVEDSFGQSIVDERCRSKMLEWCFKMVDFFNIDRSIVPIATSYQDRFLVTPAGEAARSTRETFRIASVTSLYIAIKLYVPHKWNVTAHAFAQLCRGTISGDAIVDMEMKILFALSWNVNPPIPMAFVELFLEVIFGSIRQGSGDQRKHRCSTNIDDDDDSIVGDLIFPSLSDSDYSVDEECILASTKENVLDLVRYQLDVSILNVDCLETRSSLIAVAALLNAIEGVAGENMTSCPNQERNTTSRAQMRVVISFCHHAITVMSKICSLTKVASSRVELDQYLFQKRRVQVECMLVAMIATVLDSVTLLHILLQHHQRPQAGQVMVQQLIIMCPQRAYYQEYVRCTTTAKVDDEYDTMRKLKYSEERRESY</sequence>
<proteinExistence type="predicted"/>
<dbReference type="GeneID" id="7451414"/>
<evidence type="ECO:0000256" key="1">
    <source>
        <dbReference type="SAM" id="MobiDB-lite"/>
    </source>
</evidence>
<dbReference type="FunFam" id="1.10.472.10:FF:000093">
    <property type="entry name" value="Predicted protein"/>
    <property type="match status" value="1"/>
</dbReference>
<protein>
    <recommendedName>
        <fullName evidence="2">Cyclin N-terminal domain-containing protein</fullName>
    </recommendedName>
</protein>
<dbReference type="InterPro" id="IPR039361">
    <property type="entry name" value="Cyclin"/>
</dbReference>
<dbReference type="HOGENOM" id="CLU_603433_0_0_1"/>
<dbReference type="PANTHER" id="PTHR10177">
    <property type="entry name" value="CYCLINS"/>
    <property type="match status" value="1"/>
</dbReference>
<dbReference type="GO" id="GO:0005634">
    <property type="term" value="C:nucleus"/>
    <property type="evidence" value="ECO:0000318"/>
    <property type="project" value="GO_Central"/>
</dbReference>
<dbReference type="AlphaFoldDB" id="B8C0Q2"/>
<organism evidence="3 4">
    <name type="scientific">Thalassiosira pseudonana</name>
    <name type="common">Marine diatom</name>
    <name type="synonym">Cyclotella nana</name>
    <dbReference type="NCBI Taxonomy" id="35128"/>
    <lineage>
        <taxon>Eukaryota</taxon>
        <taxon>Sar</taxon>
        <taxon>Stramenopiles</taxon>
        <taxon>Ochrophyta</taxon>
        <taxon>Bacillariophyta</taxon>
        <taxon>Coscinodiscophyceae</taxon>
        <taxon>Thalassiosirophycidae</taxon>
        <taxon>Thalassiosirales</taxon>
        <taxon>Thalassiosiraceae</taxon>
        <taxon>Thalassiosira</taxon>
    </lineage>
</organism>
<dbReference type="eggNOG" id="KOG0655">
    <property type="taxonomic scope" value="Eukaryota"/>
</dbReference>
<dbReference type="GO" id="GO:0005737">
    <property type="term" value="C:cytoplasm"/>
    <property type="evidence" value="ECO:0000318"/>
    <property type="project" value="GO_Central"/>
</dbReference>
<keyword evidence="4" id="KW-1185">Reference proteome</keyword>
<gene>
    <name evidence="3" type="ORF">THAPSDRAFT_22495</name>
</gene>
<evidence type="ECO:0000259" key="2">
    <source>
        <dbReference type="Pfam" id="PF00134"/>
    </source>
</evidence>
<dbReference type="GO" id="GO:0000307">
    <property type="term" value="C:cyclin-dependent protein kinase holoenzyme complex"/>
    <property type="evidence" value="ECO:0000318"/>
    <property type="project" value="GO_Central"/>
</dbReference>
<dbReference type="SUPFAM" id="SSF47954">
    <property type="entry name" value="Cyclin-like"/>
    <property type="match status" value="1"/>
</dbReference>
<dbReference type="InterPro" id="IPR036915">
    <property type="entry name" value="Cyclin-like_sf"/>
</dbReference>
<reference evidence="3 4" key="2">
    <citation type="journal article" date="2008" name="Nature">
        <title>The Phaeodactylum genome reveals the evolutionary history of diatom genomes.</title>
        <authorList>
            <person name="Bowler C."/>
            <person name="Allen A.E."/>
            <person name="Badger J.H."/>
            <person name="Grimwood J."/>
            <person name="Jabbari K."/>
            <person name="Kuo A."/>
            <person name="Maheswari U."/>
            <person name="Martens C."/>
            <person name="Maumus F."/>
            <person name="Otillar R.P."/>
            <person name="Rayko E."/>
            <person name="Salamov A."/>
            <person name="Vandepoele K."/>
            <person name="Beszteri B."/>
            <person name="Gruber A."/>
            <person name="Heijde M."/>
            <person name="Katinka M."/>
            <person name="Mock T."/>
            <person name="Valentin K."/>
            <person name="Verret F."/>
            <person name="Berges J.A."/>
            <person name="Brownlee C."/>
            <person name="Cadoret J.P."/>
            <person name="Chiovitti A."/>
            <person name="Choi C.J."/>
            <person name="Coesel S."/>
            <person name="De Martino A."/>
            <person name="Detter J.C."/>
            <person name="Durkin C."/>
            <person name="Falciatore A."/>
            <person name="Fournet J."/>
            <person name="Haruta M."/>
            <person name="Huysman M.J."/>
            <person name="Jenkins B.D."/>
            <person name="Jiroutova K."/>
            <person name="Jorgensen R.E."/>
            <person name="Joubert Y."/>
            <person name="Kaplan A."/>
            <person name="Kroger N."/>
            <person name="Kroth P.G."/>
            <person name="La Roche J."/>
            <person name="Lindquist E."/>
            <person name="Lommer M."/>
            <person name="Martin-Jezequel V."/>
            <person name="Lopez P.J."/>
            <person name="Lucas S."/>
            <person name="Mangogna M."/>
            <person name="McGinnis K."/>
            <person name="Medlin L.K."/>
            <person name="Montsant A."/>
            <person name="Oudot-Le Secq M.P."/>
            <person name="Napoli C."/>
            <person name="Obornik M."/>
            <person name="Parker M.S."/>
            <person name="Petit J.L."/>
            <person name="Porcel B.M."/>
            <person name="Poulsen N."/>
            <person name="Robison M."/>
            <person name="Rychlewski L."/>
            <person name="Rynearson T.A."/>
            <person name="Schmutz J."/>
            <person name="Shapiro H."/>
            <person name="Siaut M."/>
            <person name="Stanley M."/>
            <person name="Sussman M.R."/>
            <person name="Taylor A.R."/>
            <person name="Vardi A."/>
            <person name="von Dassow P."/>
            <person name="Vyverman W."/>
            <person name="Willis A."/>
            <person name="Wyrwicz L.S."/>
            <person name="Rokhsar D.S."/>
            <person name="Weissenbach J."/>
            <person name="Armbrust E.V."/>
            <person name="Green B.R."/>
            <person name="Van de Peer Y."/>
            <person name="Grigoriev I.V."/>
        </authorList>
    </citation>
    <scope>NUCLEOTIDE SEQUENCE [LARGE SCALE GENOMIC DNA]</scope>
    <source>
        <strain evidence="3 4">CCMP1335</strain>
    </source>
</reference>
<dbReference type="InterPro" id="IPR006671">
    <property type="entry name" value="Cyclin_N"/>
</dbReference>
<dbReference type="InParanoid" id="B8C0Q2"/>
<dbReference type="Gene3D" id="1.10.472.10">
    <property type="entry name" value="Cyclin-like"/>
    <property type="match status" value="2"/>
</dbReference>
<dbReference type="EMBL" id="CM000641">
    <property type="protein sequence ID" value="EED93105.1"/>
    <property type="molecule type" value="Genomic_DNA"/>
</dbReference>
<dbReference type="KEGG" id="tps:THAPSDRAFT_22495"/>
<accession>B8C0Q2</accession>
<reference evidence="3 4" key="1">
    <citation type="journal article" date="2004" name="Science">
        <title>The genome of the diatom Thalassiosira pseudonana: ecology, evolution, and metabolism.</title>
        <authorList>
            <person name="Armbrust E.V."/>
            <person name="Berges J.A."/>
            <person name="Bowler C."/>
            <person name="Green B.R."/>
            <person name="Martinez D."/>
            <person name="Putnam N.H."/>
            <person name="Zhou S."/>
            <person name="Allen A.E."/>
            <person name="Apt K.E."/>
            <person name="Bechner M."/>
            <person name="Brzezinski M.A."/>
            <person name="Chaal B.K."/>
            <person name="Chiovitti A."/>
            <person name="Davis A.K."/>
            <person name="Demarest M.S."/>
            <person name="Detter J.C."/>
            <person name="Glavina T."/>
            <person name="Goodstein D."/>
            <person name="Hadi M.Z."/>
            <person name="Hellsten U."/>
            <person name="Hildebrand M."/>
            <person name="Jenkins B.D."/>
            <person name="Jurka J."/>
            <person name="Kapitonov V.V."/>
            <person name="Kroger N."/>
            <person name="Lau W.W."/>
            <person name="Lane T.W."/>
            <person name="Larimer F.W."/>
            <person name="Lippmeier J.C."/>
            <person name="Lucas S."/>
            <person name="Medina M."/>
            <person name="Montsant A."/>
            <person name="Obornik M."/>
            <person name="Parker M.S."/>
            <person name="Palenik B."/>
            <person name="Pazour G.J."/>
            <person name="Richardson P.M."/>
            <person name="Rynearson T.A."/>
            <person name="Saito M.A."/>
            <person name="Schwartz D.C."/>
            <person name="Thamatrakoln K."/>
            <person name="Valentin K."/>
            <person name="Vardi A."/>
            <person name="Wilkerson F.P."/>
            <person name="Rokhsar D.S."/>
        </authorList>
    </citation>
    <scope>NUCLEOTIDE SEQUENCE [LARGE SCALE GENOMIC DNA]</scope>
    <source>
        <strain evidence="3 4">CCMP1335</strain>
    </source>
</reference>
<dbReference type="PaxDb" id="35128-Thaps22495"/>
<feature type="region of interest" description="Disordered" evidence="1">
    <location>
        <begin position="52"/>
        <end position="84"/>
    </location>
</feature>
<evidence type="ECO:0000313" key="4">
    <source>
        <dbReference type="Proteomes" id="UP000001449"/>
    </source>
</evidence>
<feature type="compositionally biased region" description="Polar residues" evidence="1">
    <location>
        <begin position="60"/>
        <end position="78"/>
    </location>
</feature>
<dbReference type="GO" id="GO:0000082">
    <property type="term" value="P:G1/S transition of mitotic cell cycle"/>
    <property type="evidence" value="ECO:0000318"/>
    <property type="project" value="GO_Central"/>
</dbReference>
<dbReference type="STRING" id="35128.B8C0Q2"/>